<name>A0A915JJP5_ROMCU</name>
<evidence type="ECO:0000313" key="1">
    <source>
        <dbReference type="Proteomes" id="UP000887565"/>
    </source>
</evidence>
<evidence type="ECO:0000313" key="2">
    <source>
        <dbReference type="WBParaSite" id="nRc.2.0.1.t26302-RA"/>
    </source>
</evidence>
<keyword evidence="1" id="KW-1185">Reference proteome</keyword>
<dbReference type="WBParaSite" id="nRc.2.0.1.t26302-RA">
    <property type="protein sequence ID" value="nRc.2.0.1.t26302-RA"/>
    <property type="gene ID" value="nRc.2.0.1.g26302"/>
</dbReference>
<organism evidence="1 2">
    <name type="scientific">Romanomermis culicivorax</name>
    <name type="common">Nematode worm</name>
    <dbReference type="NCBI Taxonomy" id="13658"/>
    <lineage>
        <taxon>Eukaryota</taxon>
        <taxon>Metazoa</taxon>
        <taxon>Ecdysozoa</taxon>
        <taxon>Nematoda</taxon>
        <taxon>Enoplea</taxon>
        <taxon>Dorylaimia</taxon>
        <taxon>Mermithida</taxon>
        <taxon>Mermithoidea</taxon>
        <taxon>Mermithidae</taxon>
        <taxon>Romanomermis</taxon>
    </lineage>
</organism>
<sequence length="64" mass="7254">MQVAILVTQVIYSCPEAEYLASQIPEPEYSKITNVLARKHKNVYIVKGLPKFAFLRITTKSISL</sequence>
<proteinExistence type="predicted"/>
<reference evidence="2" key="1">
    <citation type="submission" date="2022-11" db="UniProtKB">
        <authorList>
            <consortium name="WormBaseParasite"/>
        </authorList>
    </citation>
    <scope>IDENTIFICATION</scope>
</reference>
<protein>
    <submittedName>
        <fullName evidence="2">Uncharacterized protein</fullName>
    </submittedName>
</protein>
<dbReference type="Proteomes" id="UP000887565">
    <property type="component" value="Unplaced"/>
</dbReference>
<dbReference type="AlphaFoldDB" id="A0A915JJP5"/>
<accession>A0A915JJP5</accession>